<reference evidence="1" key="2">
    <citation type="submission" date="2011-02" db="EMBL/GenBank/DDBJ databases">
        <authorList>
            <person name="MacLean D."/>
        </authorList>
    </citation>
    <scope>NUCLEOTIDE SEQUENCE</scope>
</reference>
<evidence type="ECO:0000313" key="1">
    <source>
        <dbReference type="EMBL" id="CCA22150.1"/>
    </source>
</evidence>
<sequence length="237" mass="26691">MRTEHEHIAPSCATYCDIIVLDSSKKECQQLNLEKYRPTLPSKDQFLAQIPVKRRISHSGGAMSSGCIWVQHGFRSEECLECLRKIGSSTVLKLSDFTALAALHVSTTTRVVFLPNAMCLYELGIDIVAKAKVPFPIDSHLIRNDGHFPNPLTRSDSIHHVKDQTLRIFEYYQSVLAQFHTELLMDHRNPNAGKLLIDPTQLADLEIRLGPNPATPSNTRKLAPNKRSRNVNLVEKN</sequence>
<gene>
    <name evidence="1" type="primary">AlNc14C145G7374</name>
    <name evidence="1" type="ORF">ALNC14_082930</name>
</gene>
<dbReference type="HOGENOM" id="CLU_1172463_0_0_1"/>
<reference evidence="1" key="1">
    <citation type="journal article" date="2011" name="PLoS Biol.">
        <title>Gene gain and loss during evolution of obligate parasitism in the white rust pathogen of Arabidopsis thaliana.</title>
        <authorList>
            <person name="Kemen E."/>
            <person name="Gardiner A."/>
            <person name="Schultz-Larsen T."/>
            <person name="Kemen A.C."/>
            <person name="Balmuth A.L."/>
            <person name="Robert-Seilaniantz A."/>
            <person name="Bailey K."/>
            <person name="Holub E."/>
            <person name="Studholme D.J."/>
            <person name="Maclean D."/>
            <person name="Jones J.D."/>
        </authorList>
    </citation>
    <scope>NUCLEOTIDE SEQUENCE</scope>
</reference>
<proteinExistence type="predicted"/>
<dbReference type="AlphaFoldDB" id="F0WLI7"/>
<name>F0WLI7_9STRA</name>
<organism evidence="1">
    <name type="scientific">Albugo laibachii Nc14</name>
    <dbReference type="NCBI Taxonomy" id="890382"/>
    <lineage>
        <taxon>Eukaryota</taxon>
        <taxon>Sar</taxon>
        <taxon>Stramenopiles</taxon>
        <taxon>Oomycota</taxon>
        <taxon>Peronosporomycetes</taxon>
        <taxon>Albuginales</taxon>
        <taxon>Albuginaceae</taxon>
        <taxon>Albugo</taxon>
    </lineage>
</organism>
<dbReference type="EMBL" id="FR824190">
    <property type="protein sequence ID" value="CCA22150.1"/>
    <property type="molecule type" value="Genomic_DNA"/>
</dbReference>
<protein>
    <submittedName>
        <fullName evidence="1">AlNc14C145G7374 protein</fullName>
    </submittedName>
</protein>
<accession>F0WLI7</accession>